<keyword evidence="2" id="KW-1185">Reference proteome</keyword>
<proteinExistence type="predicted"/>
<gene>
    <name evidence="1" type="ORF">V1478_012676</name>
</gene>
<dbReference type="EMBL" id="JAUDFV010000153">
    <property type="protein sequence ID" value="KAL2716976.1"/>
    <property type="molecule type" value="Genomic_DNA"/>
</dbReference>
<sequence length="60" mass="7112">MNIDFNIAIVKDFNRNISVFYPFVLDRKIPESNFMTEYDSLPHLTKHRCCDIYDISKPSV</sequence>
<reference evidence="1 2" key="1">
    <citation type="journal article" date="2024" name="Ann. Entomol. Soc. Am.">
        <title>Genomic analyses of the southern and eastern yellowjacket wasps (Hymenoptera: Vespidae) reveal evolutionary signatures of social life.</title>
        <authorList>
            <person name="Catto M.A."/>
            <person name="Caine P.B."/>
            <person name="Orr S.E."/>
            <person name="Hunt B.G."/>
            <person name="Goodisman M.A.D."/>
        </authorList>
    </citation>
    <scope>NUCLEOTIDE SEQUENCE [LARGE SCALE GENOMIC DNA]</scope>
    <source>
        <strain evidence="1">233</strain>
        <tissue evidence="1">Head and thorax</tissue>
    </source>
</reference>
<comment type="caution">
    <text evidence="1">The sequence shown here is derived from an EMBL/GenBank/DDBJ whole genome shotgun (WGS) entry which is preliminary data.</text>
</comment>
<name>A0ABD2A9A1_VESSQ</name>
<evidence type="ECO:0000313" key="1">
    <source>
        <dbReference type="EMBL" id="KAL2716976.1"/>
    </source>
</evidence>
<accession>A0ABD2A9A1</accession>
<organism evidence="1 2">
    <name type="scientific">Vespula squamosa</name>
    <name type="common">Southern yellow jacket</name>
    <name type="synonym">Wasp</name>
    <dbReference type="NCBI Taxonomy" id="30214"/>
    <lineage>
        <taxon>Eukaryota</taxon>
        <taxon>Metazoa</taxon>
        <taxon>Ecdysozoa</taxon>
        <taxon>Arthropoda</taxon>
        <taxon>Hexapoda</taxon>
        <taxon>Insecta</taxon>
        <taxon>Pterygota</taxon>
        <taxon>Neoptera</taxon>
        <taxon>Endopterygota</taxon>
        <taxon>Hymenoptera</taxon>
        <taxon>Apocrita</taxon>
        <taxon>Aculeata</taxon>
        <taxon>Vespoidea</taxon>
        <taxon>Vespidae</taxon>
        <taxon>Vespinae</taxon>
        <taxon>Vespula</taxon>
    </lineage>
</organism>
<dbReference type="AlphaFoldDB" id="A0ABD2A9A1"/>
<dbReference type="Proteomes" id="UP001607302">
    <property type="component" value="Unassembled WGS sequence"/>
</dbReference>
<protein>
    <submittedName>
        <fullName evidence="1">Uncharacterized protein</fullName>
    </submittedName>
</protein>
<evidence type="ECO:0000313" key="2">
    <source>
        <dbReference type="Proteomes" id="UP001607302"/>
    </source>
</evidence>